<dbReference type="EMBL" id="PDNU01000019">
    <property type="protein sequence ID" value="PHK94827.1"/>
    <property type="molecule type" value="Genomic_DNA"/>
</dbReference>
<dbReference type="Proteomes" id="UP000223527">
    <property type="component" value="Unassembled WGS sequence"/>
</dbReference>
<evidence type="ECO:0000313" key="1">
    <source>
        <dbReference type="EMBL" id="PHK94827.1"/>
    </source>
</evidence>
<sequence>MVVMSQPFPDPEHEAGRRGAEALAAERGGHLPWCGPAAVALASGCSYARACDLLRAASPAHYPATGEIVTAYWRDVVAALGMAGVRCTPLPLSDLPFAGRPTLLGLARRGGLEPGLYLVRVTGHFLLLRLHGFGLAQLHDNRLSGAVLTARTHGRCRVSHVARLGRALPAQG</sequence>
<evidence type="ECO:0000313" key="2">
    <source>
        <dbReference type="Proteomes" id="UP000223527"/>
    </source>
</evidence>
<protein>
    <recommendedName>
        <fullName evidence="3">Peptidase C39-like domain-containing protein</fullName>
    </recommendedName>
</protein>
<accession>A0A2C7ADV9</accession>
<evidence type="ECO:0008006" key="3">
    <source>
        <dbReference type="Google" id="ProtNLM"/>
    </source>
</evidence>
<name>A0A2C7ADV9_9PROT</name>
<comment type="caution">
    <text evidence="1">The sequence shown here is derived from an EMBL/GenBank/DDBJ whole genome shotgun (WGS) entry which is preliminary data.</text>
</comment>
<dbReference type="AlphaFoldDB" id="A0A2C7ADV9"/>
<keyword evidence="2" id="KW-1185">Reference proteome</keyword>
<organism evidence="1 2">
    <name type="scientific">Teichococcus rhizosphaerae</name>
    <dbReference type="NCBI Taxonomy" id="1335062"/>
    <lineage>
        <taxon>Bacteria</taxon>
        <taxon>Pseudomonadati</taxon>
        <taxon>Pseudomonadota</taxon>
        <taxon>Alphaproteobacteria</taxon>
        <taxon>Acetobacterales</taxon>
        <taxon>Roseomonadaceae</taxon>
        <taxon>Roseomonas</taxon>
    </lineage>
</organism>
<proteinExistence type="predicted"/>
<reference evidence="1 2" key="1">
    <citation type="submission" date="2017-10" db="EMBL/GenBank/DDBJ databases">
        <authorList>
            <person name="Banno H."/>
            <person name="Chua N.-H."/>
        </authorList>
    </citation>
    <scope>NUCLEOTIDE SEQUENCE [LARGE SCALE GENOMIC DNA]</scope>
    <source>
        <strain evidence="1 2">YW11</strain>
    </source>
</reference>
<gene>
    <name evidence="1" type="ORF">CR162_11780</name>
</gene>